<dbReference type="Proteomes" id="UP000006253">
    <property type="component" value="Unassembled WGS sequence"/>
</dbReference>
<dbReference type="AlphaFoldDB" id="A0A0E2B8G5"/>
<name>A0A0E2B8G5_9LEPT</name>
<evidence type="ECO:0000313" key="1">
    <source>
        <dbReference type="EMBL" id="EKO13398.1"/>
    </source>
</evidence>
<accession>A0A0E2B8G5</accession>
<gene>
    <name evidence="1" type="ORF">LEP1GSC081_2154</name>
</gene>
<comment type="caution">
    <text evidence="1">The sequence shown here is derived from an EMBL/GenBank/DDBJ whole genome shotgun (WGS) entry which is preliminary data.</text>
</comment>
<reference evidence="1 2" key="1">
    <citation type="submission" date="2012-10" db="EMBL/GenBank/DDBJ databases">
        <authorList>
            <person name="Harkins D.M."/>
            <person name="Durkin A.S."/>
            <person name="Brinkac L.M."/>
            <person name="Selengut J.D."/>
            <person name="Sanka R."/>
            <person name="DePew J."/>
            <person name="Purushe J."/>
            <person name="Peacock S.J."/>
            <person name="Thaipadungpanit J."/>
            <person name="Wuthiekanun V.W."/>
            <person name="Day N.P."/>
            <person name="Vinetz J.M."/>
            <person name="Sutton G.G."/>
            <person name="Nelson W.C."/>
            <person name="Fouts D.E."/>
        </authorList>
    </citation>
    <scope>NUCLEOTIDE SEQUENCE [LARGE SCALE GENOMIC DNA]</scope>
    <source>
        <strain evidence="1 2">H1</strain>
    </source>
</reference>
<organism evidence="1 2">
    <name type="scientific">Leptospira kirschneri str. H1</name>
    <dbReference type="NCBI Taxonomy" id="1049966"/>
    <lineage>
        <taxon>Bacteria</taxon>
        <taxon>Pseudomonadati</taxon>
        <taxon>Spirochaetota</taxon>
        <taxon>Spirochaetia</taxon>
        <taxon>Leptospirales</taxon>
        <taxon>Leptospiraceae</taxon>
        <taxon>Leptospira</taxon>
    </lineage>
</organism>
<dbReference type="EMBL" id="AHMY02000074">
    <property type="protein sequence ID" value="EKO13398.1"/>
    <property type="molecule type" value="Genomic_DNA"/>
</dbReference>
<evidence type="ECO:0000313" key="2">
    <source>
        <dbReference type="Proteomes" id="UP000006253"/>
    </source>
</evidence>
<sequence length="49" mass="5337">MCPGYTTCTYLKILLLKSAKPGSASKIPDKKAPNSGLGKTTFFFFFETS</sequence>
<protein>
    <submittedName>
        <fullName evidence="1">Uncharacterized protein</fullName>
    </submittedName>
</protein>
<proteinExistence type="predicted"/>